<dbReference type="Gene3D" id="1.25.10.10">
    <property type="entry name" value="Leucine-rich Repeat Variant"/>
    <property type="match status" value="1"/>
</dbReference>
<dbReference type="SUPFAM" id="SSF48371">
    <property type="entry name" value="ARM repeat"/>
    <property type="match status" value="1"/>
</dbReference>
<dbReference type="PANTHER" id="PTHR12696">
    <property type="entry name" value="TIP120"/>
    <property type="match status" value="1"/>
</dbReference>
<evidence type="ECO:0000313" key="6">
    <source>
        <dbReference type="Proteomes" id="UP000241890"/>
    </source>
</evidence>
<dbReference type="InterPro" id="IPR011989">
    <property type="entry name" value="ARM-like"/>
</dbReference>
<dbReference type="OrthoDB" id="6260732at2759"/>
<accession>A0A2R5G6T4</accession>
<evidence type="ECO:0000259" key="4">
    <source>
        <dbReference type="Pfam" id="PF08623"/>
    </source>
</evidence>
<protein>
    <submittedName>
        <fullName evidence="5">Cullin-associated NEDD8-dissociated protein 1</fullName>
    </submittedName>
</protein>
<feature type="domain" description="TATA-binding protein interacting (TIP20)" evidence="4">
    <location>
        <begin position="1093"/>
        <end position="1246"/>
    </location>
</feature>
<name>A0A2R5G6T4_9STRA</name>
<proteinExistence type="inferred from homology"/>
<dbReference type="InterPro" id="IPR039852">
    <property type="entry name" value="CAND1/CAND2"/>
</dbReference>
<dbReference type="InParanoid" id="A0A2R5G6T4"/>
<dbReference type="InterPro" id="IPR013932">
    <property type="entry name" value="TATA-bd_TIP120"/>
</dbReference>
<dbReference type="AlphaFoldDB" id="A0A2R5G6T4"/>
<keyword evidence="6" id="KW-1185">Reference proteome</keyword>
<dbReference type="Pfam" id="PF08623">
    <property type="entry name" value="TIP120"/>
    <property type="match status" value="1"/>
</dbReference>
<comment type="similarity">
    <text evidence="1">Belongs to the CAND family.</text>
</comment>
<organism evidence="5 6">
    <name type="scientific">Hondaea fermentalgiana</name>
    <dbReference type="NCBI Taxonomy" id="2315210"/>
    <lineage>
        <taxon>Eukaryota</taxon>
        <taxon>Sar</taxon>
        <taxon>Stramenopiles</taxon>
        <taxon>Bigyra</taxon>
        <taxon>Labyrinthulomycetes</taxon>
        <taxon>Thraustochytrida</taxon>
        <taxon>Thraustochytriidae</taxon>
        <taxon>Hondaea</taxon>
    </lineage>
</organism>
<evidence type="ECO:0000256" key="1">
    <source>
        <dbReference type="ARBA" id="ARBA00007657"/>
    </source>
</evidence>
<keyword evidence="2" id="KW-0677">Repeat</keyword>
<dbReference type="Proteomes" id="UP000241890">
    <property type="component" value="Unassembled WGS sequence"/>
</dbReference>
<comment type="caution">
    <text evidence="5">The sequence shown here is derived from an EMBL/GenBank/DDBJ whole genome shotgun (WGS) entry which is preliminary data.</text>
</comment>
<dbReference type="GO" id="GO:0010265">
    <property type="term" value="P:SCF complex assembly"/>
    <property type="evidence" value="ECO:0007669"/>
    <property type="project" value="InterPro"/>
</dbReference>
<dbReference type="Pfam" id="PF25782">
    <property type="entry name" value="TPR_CAND1"/>
    <property type="match status" value="1"/>
</dbReference>
<evidence type="ECO:0000256" key="2">
    <source>
        <dbReference type="ARBA" id="ARBA00022737"/>
    </source>
</evidence>
<reference evidence="5 6" key="1">
    <citation type="submission" date="2017-12" db="EMBL/GenBank/DDBJ databases">
        <title>Sequencing, de novo assembly and annotation of complete genome of a new Thraustochytrid species, strain FCC1311.</title>
        <authorList>
            <person name="Sedici K."/>
            <person name="Godart F."/>
            <person name="Aiese Cigliano R."/>
            <person name="Sanseverino W."/>
            <person name="Barakat M."/>
            <person name="Ortet P."/>
            <person name="Marechal E."/>
            <person name="Cagnac O."/>
            <person name="Amato A."/>
        </authorList>
    </citation>
    <scope>NUCLEOTIDE SEQUENCE [LARGE SCALE GENOMIC DNA]</scope>
</reference>
<evidence type="ECO:0000256" key="3">
    <source>
        <dbReference type="ARBA" id="ARBA00022786"/>
    </source>
</evidence>
<dbReference type="EMBL" id="BEYU01000019">
    <property type="protein sequence ID" value="GBG26235.1"/>
    <property type="molecule type" value="Genomic_DNA"/>
</dbReference>
<sequence>MASAREVTALLEKTSDYDKDERYMAVNDLCRGLEGEVKMDIHLERRICQKILERLDDSSNDVQTVAVRCLNILVKKVEETQVRDICNKLANLILSGKADLRDIYAIGLKTCLGTLPASMGPKIAMDLASRLLGGVKMDQDESIKLECLDLLTDLIKFYGGSMTSEHSHISTTALQQLSFPKPAVRKRAAACLGRLATVVSDDLLDRIIQTLLEQIENPKPGSDKRTLIQTIGTISRMVGFRLGSHLQRIVPLFLASLKKPGDESMQTEESDELRENILHAFESFVIRCPHEAASHIPEILEPTLAFLRYDPNYNYNDEDDDGEDMEAMDDYDDEEYEDYDDDEYSDEDDTSWKVRRASVKVVRAVIISRPDSLDEIYAKCGGLLLNCFKERDDNVRLDLVSCYSVLLRTLRGGSSLTLGSKTSNSAAAQESARSNSQARARIAEDVPKIVKVTCKILKEKKAEKTRTSTFELLQELVLLLSGGLEKHVPTLVPLLVDSMRLDRDSSLIFACLQFIGKLFETHPATCIQPHLEKLSPPILACAGAEWYKIAAEALRVIAVMVAVFRPRAKGTGDDVDMADAAASDFECAPFVRPCFEAILPRLQTHHIDQEIKECAIFAMGALFSRCGDMLTGDLSGVLELLQERLRNEITRLPALKCIEEIASSPLRLDLSAAVASLVGDLVNFLRQQSRTLKQNTLSTLRELIKSSPSSLEPALYKEALENAAKLIDDRDLYLSQMAVSLCITALEQAPDKQDIVAITAGSVLPRCIQLMTSSLLQTGGTTLDSILQLLALLMRLQIAPLTFDEVLAMVVRPSQDSSIKLSKSAVSSLSRGIGTICTSCPDTSQRDATVNKIIEDVKGGAAGGDDLAMTKMNLALLSLGEVGRDVDLASISGEAYSTVLACLDKKSCPEEVKSASATALGNLTLGNMPSYLPLLMTALHERKEEAQQYLLLSSLREVIVRHNSSKAAATSALPVDDIVPVLERHCRSTEEGVRNMVAECFGKLAILKPSQIVPYLAQAVQKSAEEPMARCTLVMALKFASNSDQPVDALRENIGTFVDLLDDKDLHVRRAAIVAFTSLAHHRTAVIHGVARDRIVPALFKDMSVDPSLKRTVDLGPFKHVVDDGLPLRKASFSCILTMLDTIPETVSVVDLLPHLAKGLGDVDEVQMLCHQILVQIAQRSPHVLLSEVGTILEPLAQTLNKTVKESQGSVVNHANNEIRSALRALDAIAAVPESHQDRRITDLVAAVLAKDATREMIVADHLGMATQVAAK</sequence>
<keyword evidence="3" id="KW-0833">Ubl conjugation pathway</keyword>
<dbReference type="InterPro" id="IPR016024">
    <property type="entry name" value="ARM-type_fold"/>
</dbReference>
<gene>
    <name evidence="5" type="ORF">FCC1311_024562</name>
</gene>
<evidence type="ECO:0000313" key="5">
    <source>
        <dbReference type="EMBL" id="GBG26235.1"/>
    </source>
</evidence>